<evidence type="ECO:0000313" key="2">
    <source>
        <dbReference type="Proteomes" id="UP000507245"/>
    </source>
</evidence>
<protein>
    <submittedName>
        <fullName evidence="1">Uncharacterized protein</fullName>
    </submittedName>
</protein>
<dbReference type="Proteomes" id="UP000507245">
    <property type="component" value="Unassembled WGS sequence"/>
</dbReference>
<keyword evidence="2" id="KW-1185">Reference proteome</keyword>
<accession>A0A6J5WF93</accession>
<name>A0A6J5WF93_PRUAR</name>
<dbReference type="AlphaFoldDB" id="A0A6J5WF93"/>
<reference evidence="2" key="1">
    <citation type="journal article" date="2020" name="Genome Biol.">
        <title>Gamete binning: chromosome-level and haplotype-resolved genome assembly enabled by high-throughput single-cell sequencing of gamete genomes.</title>
        <authorList>
            <person name="Campoy J.A."/>
            <person name="Sun H."/>
            <person name="Goel M."/>
            <person name="Jiao W.-B."/>
            <person name="Folz-Donahue K."/>
            <person name="Wang N."/>
            <person name="Rubio M."/>
            <person name="Liu C."/>
            <person name="Kukat C."/>
            <person name="Ruiz D."/>
            <person name="Huettel B."/>
            <person name="Schneeberger K."/>
        </authorList>
    </citation>
    <scope>NUCLEOTIDE SEQUENCE [LARGE SCALE GENOMIC DNA]</scope>
    <source>
        <strain evidence="2">cv. Rojo Pasion</strain>
    </source>
</reference>
<sequence length="79" mass="9186">MGKKTSISLLSGECKIYLLEGQIDCKNFDYSIGDVAATDEADFKRVNVFNHHPEIVLFWLLKLYKSTNLILKWWPGHRE</sequence>
<gene>
    <name evidence="1" type="ORF">ORAREDHAP_LOCUS15563</name>
</gene>
<dbReference type="EMBL" id="CAEKKB010000002">
    <property type="protein sequence ID" value="CAB4300436.1"/>
    <property type="molecule type" value="Genomic_DNA"/>
</dbReference>
<evidence type="ECO:0000313" key="1">
    <source>
        <dbReference type="EMBL" id="CAB4300436.1"/>
    </source>
</evidence>
<proteinExistence type="predicted"/>
<organism evidence="1 2">
    <name type="scientific">Prunus armeniaca</name>
    <name type="common">Apricot</name>
    <name type="synonym">Armeniaca vulgaris</name>
    <dbReference type="NCBI Taxonomy" id="36596"/>
    <lineage>
        <taxon>Eukaryota</taxon>
        <taxon>Viridiplantae</taxon>
        <taxon>Streptophyta</taxon>
        <taxon>Embryophyta</taxon>
        <taxon>Tracheophyta</taxon>
        <taxon>Spermatophyta</taxon>
        <taxon>Magnoliopsida</taxon>
        <taxon>eudicotyledons</taxon>
        <taxon>Gunneridae</taxon>
        <taxon>Pentapetalae</taxon>
        <taxon>rosids</taxon>
        <taxon>fabids</taxon>
        <taxon>Rosales</taxon>
        <taxon>Rosaceae</taxon>
        <taxon>Amygdaloideae</taxon>
        <taxon>Amygdaleae</taxon>
        <taxon>Prunus</taxon>
    </lineage>
</organism>